<accession>A0A835T3T1</accession>
<organism evidence="1 2">
    <name type="scientific">Chlamydomonas schloesseri</name>
    <dbReference type="NCBI Taxonomy" id="2026947"/>
    <lineage>
        <taxon>Eukaryota</taxon>
        <taxon>Viridiplantae</taxon>
        <taxon>Chlorophyta</taxon>
        <taxon>core chlorophytes</taxon>
        <taxon>Chlorophyceae</taxon>
        <taxon>CS clade</taxon>
        <taxon>Chlamydomonadales</taxon>
        <taxon>Chlamydomonadaceae</taxon>
        <taxon>Chlamydomonas</taxon>
    </lineage>
</organism>
<dbReference type="Proteomes" id="UP000613740">
    <property type="component" value="Unassembled WGS sequence"/>
</dbReference>
<keyword evidence="2" id="KW-1185">Reference proteome</keyword>
<dbReference type="EMBL" id="JAEHOD010000043">
    <property type="protein sequence ID" value="KAG2438427.1"/>
    <property type="molecule type" value="Genomic_DNA"/>
</dbReference>
<proteinExistence type="predicted"/>
<evidence type="ECO:0000313" key="2">
    <source>
        <dbReference type="Proteomes" id="UP000613740"/>
    </source>
</evidence>
<dbReference type="Gene3D" id="1.25.40.10">
    <property type="entry name" value="Tetratricopeptide repeat domain"/>
    <property type="match status" value="1"/>
</dbReference>
<evidence type="ECO:0000313" key="1">
    <source>
        <dbReference type="EMBL" id="KAG2438427.1"/>
    </source>
</evidence>
<comment type="caution">
    <text evidence="1">The sequence shown here is derived from an EMBL/GenBank/DDBJ whole genome shotgun (WGS) entry which is preliminary data.</text>
</comment>
<gene>
    <name evidence="1" type="ORF">HYH02_010882</name>
</gene>
<sequence length="190" mass="19998">MSALRSSTAGLRSVSGPRALSVRPVRLGGAATPSAASSSAAVSGRRRSSAVVVRASAGAEEPETAKEAIELGNSLAKAAKWQEALAVYEKALTLPGTGLKRYRDKPRLISDGERSAALFNIACCQAQLGDVRAGLVALAGCLELGYDDFAQLRTDPDLTPLRADERFEGLLKRFEKPAGGFFSTLFSGRK</sequence>
<dbReference type="NCBIfam" id="NF047558">
    <property type="entry name" value="TPR_END_plus"/>
    <property type="match status" value="1"/>
</dbReference>
<dbReference type="SUPFAM" id="SSF48452">
    <property type="entry name" value="TPR-like"/>
    <property type="match status" value="1"/>
</dbReference>
<reference evidence="1" key="1">
    <citation type="journal article" date="2020" name="bioRxiv">
        <title>Comparative genomics of Chlamydomonas.</title>
        <authorList>
            <person name="Craig R.J."/>
            <person name="Hasan A.R."/>
            <person name="Ness R.W."/>
            <person name="Keightley P.D."/>
        </authorList>
    </citation>
    <scope>NUCLEOTIDE SEQUENCE</scope>
    <source>
        <strain evidence="1">CCAP 11/173</strain>
    </source>
</reference>
<dbReference type="InterPro" id="IPR011990">
    <property type="entry name" value="TPR-like_helical_dom_sf"/>
</dbReference>
<dbReference type="AlphaFoldDB" id="A0A835T3T1"/>
<protein>
    <submittedName>
        <fullName evidence="1">Uncharacterized protein</fullName>
    </submittedName>
</protein>
<name>A0A835T3T1_9CHLO</name>
<dbReference type="OrthoDB" id="439127at2759"/>